<proteinExistence type="predicted"/>
<keyword evidence="4" id="KW-1133">Transmembrane helix</keyword>
<name>A0ABZ0WGF9_9BURK</name>
<dbReference type="Pfam" id="PF00990">
    <property type="entry name" value="GGDEF"/>
    <property type="match status" value="1"/>
</dbReference>
<dbReference type="CDD" id="cd12914">
    <property type="entry name" value="PDC1_DGC_like"/>
    <property type="match status" value="1"/>
</dbReference>
<comment type="catalytic activity">
    <reaction evidence="2">
        <text>2 GTP = 3',3'-c-di-GMP + 2 diphosphate</text>
        <dbReference type="Rhea" id="RHEA:24898"/>
        <dbReference type="ChEBI" id="CHEBI:33019"/>
        <dbReference type="ChEBI" id="CHEBI:37565"/>
        <dbReference type="ChEBI" id="CHEBI:58805"/>
        <dbReference type="EC" id="2.7.7.65"/>
    </reaction>
</comment>
<dbReference type="Proteomes" id="UP001325479">
    <property type="component" value="Chromosome"/>
</dbReference>
<evidence type="ECO:0000256" key="1">
    <source>
        <dbReference type="ARBA" id="ARBA00012528"/>
    </source>
</evidence>
<keyword evidence="4" id="KW-0812">Transmembrane</keyword>
<dbReference type="Pfam" id="PF22588">
    <property type="entry name" value="dCache_1_like"/>
    <property type="match status" value="1"/>
</dbReference>
<feature type="compositionally biased region" description="Polar residues" evidence="3">
    <location>
        <begin position="506"/>
        <end position="516"/>
    </location>
</feature>
<dbReference type="PANTHER" id="PTHR45138:SF9">
    <property type="entry name" value="DIGUANYLATE CYCLASE DGCM-RELATED"/>
    <property type="match status" value="1"/>
</dbReference>
<dbReference type="PROSITE" id="PS50887">
    <property type="entry name" value="GGDEF"/>
    <property type="match status" value="1"/>
</dbReference>
<dbReference type="InterPro" id="IPR000160">
    <property type="entry name" value="GGDEF_dom"/>
</dbReference>
<organism evidence="6 7">
    <name type="scientific">Paraburkholderia kururiensis</name>
    <dbReference type="NCBI Taxonomy" id="984307"/>
    <lineage>
        <taxon>Bacteria</taxon>
        <taxon>Pseudomonadati</taxon>
        <taxon>Pseudomonadota</taxon>
        <taxon>Betaproteobacteria</taxon>
        <taxon>Burkholderiales</taxon>
        <taxon>Burkholderiaceae</taxon>
        <taxon>Paraburkholderia</taxon>
    </lineage>
</organism>
<dbReference type="CDD" id="cd12915">
    <property type="entry name" value="PDC2_DGC_like"/>
    <property type="match status" value="1"/>
</dbReference>
<evidence type="ECO:0000256" key="4">
    <source>
        <dbReference type="SAM" id="Phobius"/>
    </source>
</evidence>
<evidence type="ECO:0000256" key="2">
    <source>
        <dbReference type="ARBA" id="ARBA00034247"/>
    </source>
</evidence>
<sequence>MLKRLIRLLRHPASVVWVSLALAMAISAVAVWAAVEMQHDAMRRANETAQNVSLLIERDTARNLELYDLSLKAVIGGLHEPGVMKLAPQMRQRVLFDSSAMAQDLGSLFVIDVHGNVVADSRAVPPRRVNVSDRDYFKVHRDSPNVGLYVSRPFKPRLTAGDTSIALSRRLSNPDGSFAGIVVGTMRLAYFRRLFEGTNLGERGSITLMLTDGTVLMRRPLRAWMVGVNLAGSDNFNAFQGAPEGRFFAQSAIDGVDRWYVYRHIHGFPMILSVGQAIDDIDAEWRRRAWIIGVLTVLLDVAIVALAVLFSQQLRRRIAMEDRLRVLARTDGLTGINNRRAFDERANTEWRRARRSGRPLSALICDIDHFKTYNDRYGHAAGDDALTAVAGCIASYARRPGDSAARYGGEEFTVLLAETAERDAMRLAQQIRAAVEALKLRHAGNPRGVLTVSIGVAGTDEHTFGTLSELLEAADAALYRAKADGRNCVRQARALEAVSSMVPPTASETTPQLTTESAKETEGAASKVQQDPHTESLS</sequence>
<dbReference type="Gene3D" id="3.30.70.270">
    <property type="match status" value="1"/>
</dbReference>
<dbReference type="SUPFAM" id="SSF55073">
    <property type="entry name" value="Nucleotide cyclase"/>
    <property type="match status" value="1"/>
</dbReference>
<gene>
    <name evidence="6" type="ORF">U0042_20270</name>
</gene>
<protein>
    <recommendedName>
        <fullName evidence="1">diguanylate cyclase</fullName>
        <ecNumber evidence="1">2.7.7.65</ecNumber>
    </recommendedName>
</protein>
<dbReference type="GO" id="GO:0052621">
    <property type="term" value="F:diguanylate cyclase activity"/>
    <property type="evidence" value="ECO:0007669"/>
    <property type="project" value="UniProtKB-EC"/>
</dbReference>
<keyword evidence="7" id="KW-1185">Reference proteome</keyword>
<evidence type="ECO:0000313" key="6">
    <source>
        <dbReference type="EMBL" id="WQD76413.1"/>
    </source>
</evidence>
<dbReference type="RefSeq" id="WP_114809443.1">
    <property type="nucleotide sequence ID" value="NZ_CP139965.1"/>
</dbReference>
<dbReference type="InterPro" id="IPR054327">
    <property type="entry name" value="His-kinase-like_sensor"/>
</dbReference>
<dbReference type="PANTHER" id="PTHR45138">
    <property type="entry name" value="REGULATORY COMPONENTS OF SENSORY TRANSDUCTION SYSTEM"/>
    <property type="match status" value="1"/>
</dbReference>
<evidence type="ECO:0000256" key="3">
    <source>
        <dbReference type="SAM" id="MobiDB-lite"/>
    </source>
</evidence>
<dbReference type="CDD" id="cd01949">
    <property type="entry name" value="GGDEF"/>
    <property type="match status" value="1"/>
</dbReference>
<dbReference type="Gene3D" id="3.30.450.20">
    <property type="entry name" value="PAS domain"/>
    <property type="match status" value="2"/>
</dbReference>
<evidence type="ECO:0000259" key="5">
    <source>
        <dbReference type="PROSITE" id="PS50887"/>
    </source>
</evidence>
<dbReference type="InterPro" id="IPR029787">
    <property type="entry name" value="Nucleotide_cyclase"/>
</dbReference>
<dbReference type="EMBL" id="CP139965">
    <property type="protein sequence ID" value="WQD76413.1"/>
    <property type="molecule type" value="Genomic_DNA"/>
</dbReference>
<dbReference type="SMART" id="SM00267">
    <property type="entry name" value="GGDEF"/>
    <property type="match status" value="1"/>
</dbReference>
<feature type="region of interest" description="Disordered" evidence="3">
    <location>
        <begin position="500"/>
        <end position="538"/>
    </location>
</feature>
<dbReference type="NCBIfam" id="TIGR00254">
    <property type="entry name" value="GGDEF"/>
    <property type="match status" value="1"/>
</dbReference>
<feature type="domain" description="GGDEF" evidence="5">
    <location>
        <begin position="358"/>
        <end position="494"/>
    </location>
</feature>
<reference evidence="6 7" key="1">
    <citation type="submission" date="2023-12" db="EMBL/GenBank/DDBJ databases">
        <title>Genome sequencing and assembly of bacterial species from a model synthetic community.</title>
        <authorList>
            <person name="Hogle S.L."/>
        </authorList>
    </citation>
    <scope>NUCLEOTIDE SEQUENCE [LARGE SCALE GENOMIC DNA]</scope>
    <source>
        <strain evidence="6 7">HAMBI 2494</strain>
    </source>
</reference>
<dbReference type="InterPro" id="IPR043128">
    <property type="entry name" value="Rev_trsase/Diguanyl_cyclase"/>
</dbReference>
<dbReference type="EC" id="2.7.7.65" evidence="1"/>
<keyword evidence="6" id="KW-0548">Nucleotidyltransferase</keyword>
<evidence type="ECO:0000313" key="7">
    <source>
        <dbReference type="Proteomes" id="UP001325479"/>
    </source>
</evidence>
<keyword evidence="6" id="KW-0808">Transferase</keyword>
<feature type="transmembrane region" description="Helical" evidence="4">
    <location>
        <begin position="289"/>
        <end position="310"/>
    </location>
</feature>
<accession>A0ABZ0WGF9</accession>
<keyword evidence="4" id="KW-0472">Membrane</keyword>
<dbReference type="InterPro" id="IPR050469">
    <property type="entry name" value="Diguanylate_Cyclase"/>
</dbReference>